<accession>A0A481ZGC0</accession>
<protein>
    <recommendedName>
        <fullName evidence="9">Endonuclease/exonuclease/phosphatase domain-containing protein</fullName>
    </recommendedName>
</protein>
<reference evidence="10" key="1">
    <citation type="journal article" date="2019" name="MBio">
        <title>Virus Genomes from Deep Sea Sediments Expand the Ocean Megavirome and Support Independent Origins of Viral Gigantism.</title>
        <authorList>
            <person name="Backstrom D."/>
            <person name="Yutin N."/>
            <person name="Jorgensen S.L."/>
            <person name="Dharamshi J."/>
            <person name="Homa F."/>
            <person name="Zaremba-Niedwiedzka K."/>
            <person name="Spang A."/>
            <person name="Wolf Y.I."/>
            <person name="Koonin E.V."/>
            <person name="Ettema T.J."/>
        </authorList>
    </citation>
    <scope>NUCLEOTIDE SEQUENCE</scope>
</reference>
<dbReference type="PANTHER" id="PTHR15822">
    <property type="entry name" value="TRAF AND TNF RECEPTOR-ASSOCIATED PROTEIN"/>
    <property type="match status" value="1"/>
</dbReference>
<evidence type="ECO:0000256" key="4">
    <source>
        <dbReference type="ARBA" id="ARBA00022723"/>
    </source>
</evidence>
<dbReference type="Pfam" id="PF03372">
    <property type="entry name" value="Exo_endo_phos"/>
    <property type="match status" value="1"/>
</dbReference>
<dbReference type="GO" id="GO:0004518">
    <property type="term" value="F:nuclease activity"/>
    <property type="evidence" value="ECO:0007669"/>
    <property type="project" value="UniProtKB-KW"/>
</dbReference>
<dbReference type="Gene3D" id="3.60.10.10">
    <property type="entry name" value="Endonuclease/exonuclease/phosphatase"/>
    <property type="match status" value="1"/>
</dbReference>
<dbReference type="GO" id="GO:0070260">
    <property type="term" value="F:5'-tyrosyl-DNA phosphodiesterase activity"/>
    <property type="evidence" value="ECO:0007669"/>
    <property type="project" value="TreeGrafter"/>
</dbReference>
<feature type="domain" description="Endonuclease/exonuclease/phosphatase" evidence="9">
    <location>
        <begin position="49"/>
        <end position="270"/>
    </location>
</feature>
<dbReference type="GO" id="GO:0046872">
    <property type="term" value="F:metal ion binding"/>
    <property type="evidence" value="ECO:0007669"/>
    <property type="project" value="UniProtKB-KW"/>
</dbReference>
<dbReference type="GO" id="GO:0006302">
    <property type="term" value="P:double-strand break repair"/>
    <property type="evidence" value="ECO:0007669"/>
    <property type="project" value="TreeGrafter"/>
</dbReference>
<evidence type="ECO:0000259" key="9">
    <source>
        <dbReference type="Pfam" id="PF03372"/>
    </source>
</evidence>
<evidence type="ECO:0000256" key="8">
    <source>
        <dbReference type="ARBA" id="ARBA00023204"/>
    </source>
</evidence>
<dbReference type="PANTHER" id="PTHR15822:SF4">
    <property type="entry name" value="TYROSYL-DNA PHOSPHODIESTERASE 2"/>
    <property type="match status" value="1"/>
</dbReference>
<evidence type="ECO:0000256" key="7">
    <source>
        <dbReference type="ARBA" id="ARBA00022842"/>
    </source>
</evidence>
<gene>
    <name evidence="10" type="ORF">LCPAC404_01250</name>
</gene>
<sequence length="357" mass="41621">MSSQKLIHNDLKIMSWNILAPGLMLYFWRSSYGLRTYGRTKDDYDQIQKIRIDNIVGNIKLHDPDILCLQETSNTIHQYLDNMSVQEYIASKLRYTIVSESFKDSEMGYDYPSTEQNRTLFMDSGVATLIKINSRNVRYIETLVNANDFSGSKVFKSGIGSPFVLDAFEMKRTDIKFCLGNVHIRMSYPHIKQPLDEFYERLTDDQKHEEFQNCIVTGDFNAHKIIGARELFTSQLYEHMFDFQGSELIDDHVFLGNNILNYDVEVQYNSELPMLQMGANYPEIGRRWTNMHTRFDLNRQNNVLINTEVATSDHIPIIITIKFESGHRLKRAFGLRELINSHIDTRGYELHEGRLSL</sequence>
<keyword evidence="3" id="KW-0540">Nuclease</keyword>
<keyword evidence="4" id="KW-0479">Metal-binding</keyword>
<comment type="cofactor">
    <cofactor evidence="1">
        <name>Mn(2+)</name>
        <dbReference type="ChEBI" id="CHEBI:29035"/>
    </cofactor>
</comment>
<evidence type="ECO:0000256" key="1">
    <source>
        <dbReference type="ARBA" id="ARBA00001936"/>
    </source>
</evidence>
<evidence type="ECO:0000313" key="10">
    <source>
        <dbReference type="EMBL" id="QBK93421.1"/>
    </source>
</evidence>
<keyword evidence="7" id="KW-0460">Magnesium</keyword>
<dbReference type="SUPFAM" id="SSF56219">
    <property type="entry name" value="DNase I-like"/>
    <property type="match status" value="1"/>
</dbReference>
<dbReference type="InterPro" id="IPR036691">
    <property type="entry name" value="Endo/exonu/phosph_ase_sf"/>
</dbReference>
<organism evidence="10">
    <name type="scientific">Pithovirus LCPAC404</name>
    <dbReference type="NCBI Taxonomy" id="2506597"/>
    <lineage>
        <taxon>Viruses</taxon>
        <taxon>Pithoviruses</taxon>
    </lineage>
</organism>
<evidence type="ECO:0000256" key="2">
    <source>
        <dbReference type="ARBA" id="ARBA00001946"/>
    </source>
</evidence>
<dbReference type="GO" id="GO:0003697">
    <property type="term" value="F:single-stranded DNA binding"/>
    <property type="evidence" value="ECO:0007669"/>
    <property type="project" value="TreeGrafter"/>
</dbReference>
<keyword evidence="6" id="KW-0378">Hydrolase</keyword>
<proteinExistence type="predicted"/>
<keyword evidence="5" id="KW-0227">DNA damage</keyword>
<comment type="cofactor">
    <cofactor evidence="2">
        <name>Mg(2+)</name>
        <dbReference type="ChEBI" id="CHEBI:18420"/>
    </cofactor>
</comment>
<keyword evidence="8" id="KW-0234">DNA repair</keyword>
<evidence type="ECO:0000256" key="3">
    <source>
        <dbReference type="ARBA" id="ARBA00022722"/>
    </source>
</evidence>
<dbReference type="InterPro" id="IPR051547">
    <property type="entry name" value="TDP2-like"/>
</dbReference>
<dbReference type="EMBL" id="MK500595">
    <property type="protein sequence ID" value="QBK93421.1"/>
    <property type="molecule type" value="Genomic_DNA"/>
</dbReference>
<evidence type="ECO:0000256" key="5">
    <source>
        <dbReference type="ARBA" id="ARBA00022763"/>
    </source>
</evidence>
<evidence type="ECO:0000256" key="6">
    <source>
        <dbReference type="ARBA" id="ARBA00022801"/>
    </source>
</evidence>
<dbReference type="InterPro" id="IPR005135">
    <property type="entry name" value="Endo/exonuclease/phosphatase"/>
</dbReference>
<name>A0A481ZGC0_9VIRU</name>